<reference evidence="3 4" key="1">
    <citation type="submission" date="2016-03" db="EMBL/GenBank/DDBJ databases">
        <authorList>
            <person name="Devillers H."/>
        </authorList>
    </citation>
    <scope>NUCLEOTIDE SEQUENCE [LARGE SCALE GENOMIC DNA]</scope>
    <source>
        <strain evidence="3">CBS 10888</strain>
    </source>
</reference>
<dbReference type="PANTHER" id="PTHR42886:SF29">
    <property type="entry name" value="PUMMELIG, ISOFORM A"/>
    <property type="match status" value="1"/>
</dbReference>
<protein>
    <submittedName>
        <fullName evidence="3">LADA_0D03224g1_1</fullName>
    </submittedName>
</protein>
<evidence type="ECO:0000313" key="4">
    <source>
        <dbReference type="Proteomes" id="UP000190274"/>
    </source>
</evidence>
<evidence type="ECO:0000256" key="1">
    <source>
        <dbReference type="ARBA" id="ARBA00038097"/>
    </source>
</evidence>
<organism evidence="3 4">
    <name type="scientific">Lachancea dasiensis</name>
    <dbReference type="NCBI Taxonomy" id="1072105"/>
    <lineage>
        <taxon>Eukaryota</taxon>
        <taxon>Fungi</taxon>
        <taxon>Dikarya</taxon>
        <taxon>Ascomycota</taxon>
        <taxon>Saccharomycotina</taxon>
        <taxon>Saccharomycetes</taxon>
        <taxon>Saccharomycetales</taxon>
        <taxon>Saccharomycetaceae</taxon>
        <taxon>Lachancea</taxon>
    </lineage>
</organism>
<dbReference type="Pfam" id="PF00561">
    <property type="entry name" value="Abhydrolase_1"/>
    <property type="match status" value="1"/>
</dbReference>
<sequence length="437" mass="50070">MALDRVKNNRWLPLLKSGSYLLPRWPHKIRSGSLVGATKNRVGPMLERRPTPPSAIPLQKIISSLPRLFPRSIEQSCCDYRDFKADPNDLQAQLLSSLPFFPVANDGKTAKIVKTPVDDQGNYINEFTVYPTHPNSSTPMKHLILVHGYGAGLGFFLKNLEKLKLGKNDWTVHAIDLPGYGFSSRCKFPFRFARDPAELVEQWFHSRFRSWMETKGLLKTPQNNMVVAHSMGAYLTALYANKFPYDFRKLVMCSPAGICSSDPMLRKSHPPWWFQKLWDRNISPFSLVRNAFIFGSMLTSGWSYRRFGSLLGSKSSTGARQFEALHRYAYAIFNRPGSGEYLLPFALKCGGDPRVALEERLFNFEDHFKAKCDWLWLYGDNDWIDATGGERVSKLLGEWKGPKSAFNLIKDAGHHLYFDNYEQFNSILEREMAKWDS</sequence>
<dbReference type="GO" id="GO:0004623">
    <property type="term" value="F:phospholipase A2 activity"/>
    <property type="evidence" value="ECO:0007669"/>
    <property type="project" value="EnsemblFungi"/>
</dbReference>
<dbReference type="SUPFAM" id="SSF53474">
    <property type="entry name" value="alpha/beta-Hydrolases"/>
    <property type="match status" value="1"/>
</dbReference>
<dbReference type="InterPro" id="IPR029058">
    <property type="entry name" value="AB_hydrolase_fold"/>
</dbReference>
<dbReference type="EMBL" id="LT598454">
    <property type="protein sequence ID" value="SCU84690.1"/>
    <property type="molecule type" value="Genomic_DNA"/>
</dbReference>
<gene>
    <name evidence="3" type="ORF">LADA_0D03224G</name>
</gene>
<dbReference type="GO" id="GO:0005743">
    <property type="term" value="C:mitochondrial inner membrane"/>
    <property type="evidence" value="ECO:0007669"/>
    <property type="project" value="EnsemblFungi"/>
</dbReference>
<dbReference type="GO" id="GO:0055088">
    <property type="term" value="P:lipid homeostasis"/>
    <property type="evidence" value="ECO:0007669"/>
    <property type="project" value="TreeGrafter"/>
</dbReference>
<dbReference type="PANTHER" id="PTHR42886">
    <property type="entry name" value="RE40534P-RELATED"/>
    <property type="match status" value="1"/>
</dbReference>
<dbReference type="GO" id="GO:0035965">
    <property type="term" value="P:cardiolipin acyl-chain remodeling"/>
    <property type="evidence" value="ECO:0007669"/>
    <property type="project" value="EnsemblFungi"/>
</dbReference>
<dbReference type="OrthoDB" id="7457040at2759"/>
<dbReference type="Proteomes" id="UP000190274">
    <property type="component" value="Chromosome D"/>
</dbReference>
<accession>A0A1G4J4N7</accession>
<evidence type="ECO:0000259" key="2">
    <source>
        <dbReference type="Pfam" id="PF00561"/>
    </source>
</evidence>
<proteinExistence type="inferred from homology"/>
<keyword evidence="4" id="KW-1185">Reference proteome</keyword>
<name>A0A1G4J4N7_9SACH</name>
<dbReference type="GO" id="GO:0006654">
    <property type="term" value="P:phosphatidic acid biosynthetic process"/>
    <property type="evidence" value="ECO:0007669"/>
    <property type="project" value="TreeGrafter"/>
</dbReference>
<dbReference type="InterPro" id="IPR000073">
    <property type="entry name" value="AB_hydrolase_1"/>
</dbReference>
<feature type="domain" description="AB hydrolase-1" evidence="2">
    <location>
        <begin position="141"/>
        <end position="420"/>
    </location>
</feature>
<dbReference type="AlphaFoldDB" id="A0A1G4J4N7"/>
<dbReference type="Gene3D" id="3.40.50.1820">
    <property type="entry name" value="alpha/beta hydrolase"/>
    <property type="match status" value="1"/>
</dbReference>
<dbReference type="STRING" id="1266660.A0A1G4J4N7"/>
<evidence type="ECO:0000313" key="3">
    <source>
        <dbReference type="EMBL" id="SCU84690.1"/>
    </source>
</evidence>
<dbReference type="GO" id="GO:0042171">
    <property type="term" value="F:lysophosphatidic acid acyltransferase activity"/>
    <property type="evidence" value="ECO:0007669"/>
    <property type="project" value="TreeGrafter"/>
</dbReference>
<comment type="similarity">
    <text evidence="1">Belongs to the peptidase S33 family. ABHD4/ABHD5 subfamily.</text>
</comment>